<dbReference type="Gene3D" id="2.60.120.260">
    <property type="entry name" value="Galactose-binding domain-like"/>
    <property type="match status" value="1"/>
</dbReference>
<reference evidence="4 5" key="1">
    <citation type="journal article" date="2020" name="ISME J.">
        <title>Uncovering the hidden diversity of litter-decomposition mechanisms in mushroom-forming fungi.</title>
        <authorList>
            <person name="Floudas D."/>
            <person name="Bentzer J."/>
            <person name="Ahren D."/>
            <person name="Johansson T."/>
            <person name="Persson P."/>
            <person name="Tunlid A."/>
        </authorList>
    </citation>
    <scope>NUCLEOTIDE SEQUENCE [LARGE SCALE GENOMIC DNA]</scope>
    <source>
        <strain evidence="4 5">CBS 406.79</strain>
    </source>
</reference>
<feature type="compositionally biased region" description="Low complexity" evidence="1">
    <location>
        <begin position="190"/>
        <end position="212"/>
    </location>
</feature>
<evidence type="ECO:0000313" key="4">
    <source>
        <dbReference type="EMBL" id="KAF5389024.1"/>
    </source>
</evidence>
<name>A0A8H5HT63_9AGAR</name>
<feature type="region of interest" description="Disordered" evidence="1">
    <location>
        <begin position="185"/>
        <end position="223"/>
    </location>
</feature>
<proteinExistence type="predicted"/>
<dbReference type="AlphaFoldDB" id="A0A8H5HT63"/>
<dbReference type="Proteomes" id="UP000518752">
    <property type="component" value="Unassembled WGS sequence"/>
</dbReference>
<organism evidence="4 5">
    <name type="scientific">Collybiopsis confluens</name>
    <dbReference type="NCBI Taxonomy" id="2823264"/>
    <lineage>
        <taxon>Eukaryota</taxon>
        <taxon>Fungi</taxon>
        <taxon>Dikarya</taxon>
        <taxon>Basidiomycota</taxon>
        <taxon>Agaricomycotina</taxon>
        <taxon>Agaricomycetes</taxon>
        <taxon>Agaricomycetidae</taxon>
        <taxon>Agaricales</taxon>
        <taxon>Marasmiineae</taxon>
        <taxon>Omphalotaceae</taxon>
        <taxon>Collybiopsis</taxon>
    </lineage>
</organism>
<gene>
    <name evidence="4" type="ORF">D9757_005053</name>
</gene>
<dbReference type="OrthoDB" id="2758521at2759"/>
<comment type="caution">
    <text evidence="4">The sequence shown here is derived from an EMBL/GenBank/DDBJ whole genome shotgun (WGS) entry which is preliminary data.</text>
</comment>
<feature type="signal peptide" evidence="3">
    <location>
        <begin position="1"/>
        <end position="22"/>
    </location>
</feature>
<evidence type="ECO:0000256" key="3">
    <source>
        <dbReference type="SAM" id="SignalP"/>
    </source>
</evidence>
<sequence length="340" mass="36655">MHWVLFCPTLLVSLPVLPVALSKAVNRSIDDTLGDSVTGQRPLFLPSTAGVWEDATCKECSLRPPIQDAYDQTYTAATYESGMGNISISFPFTGTAIYVFFILANSNSSIGPVTTAANFTLDAVFQGTYTHPPDPNSPAFQFNKSALAFSKIGLVNRTHNLLISTSGIGPIFVNFDYALYTFEEEDHDTPGSNTTTLTSLSSSTKTSSPTGSPASVNVDTSKHSTSTGAIVGGTVGSLVSLCTLTAVTLICYRQRRRRLHKARGIIESGSTCAPFGDRSTPHYSGNTLLSERRISSLTVSSDPKAELSQIRHLELQHQMRAIQEEIKELQSEVKGRHGAL</sequence>
<keyword evidence="5" id="KW-1185">Reference proteome</keyword>
<evidence type="ECO:0000256" key="1">
    <source>
        <dbReference type="SAM" id="MobiDB-lite"/>
    </source>
</evidence>
<protein>
    <submittedName>
        <fullName evidence="4">Uncharacterized protein</fullName>
    </submittedName>
</protein>
<accession>A0A8H5HT63</accession>
<dbReference type="EMBL" id="JAACJN010000025">
    <property type="protein sequence ID" value="KAF5389024.1"/>
    <property type="molecule type" value="Genomic_DNA"/>
</dbReference>
<feature type="transmembrane region" description="Helical" evidence="2">
    <location>
        <begin position="229"/>
        <end position="252"/>
    </location>
</feature>
<evidence type="ECO:0000256" key="2">
    <source>
        <dbReference type="SAM" id="Phobius"/>
    </source>
</evidence>
<keyword evidence="2" id="KW-1133">Transmembrane helix</keyword>
<feature type="compositionally biased region" description="Polar residues" evidence="1">
    <location>
        <begin position="213"/>
        <end position="223"/>
    </location>
</feature>
<evidence type="ECO:0000313" key="5">
    <source>
        <dbReference type="Proteomes" id="UP000518752"/>
    </source>
</evidence>
<keyword evidence="2" id="KW-0472">Membrane</keyword>
<feature type="chain" id="PRO_5034106087" evidence="3">
    <location>
        <begin position="23"/>
        <end position="340"/>
    </location>
</feature>
<keyword evidence="2" id="KW-0812">Transmembrane</keyword>
<keyword evidence="3" id="KW-0732">Signal</keyword>